<evidence type="ECO:0000313" key="2">
    <source>
        <dbReference type="Proteomes" id="UP000238479"/>
    </source>
</evidence>
<accession>A0A2P6SDD2</accession>
<sequence>MCYHITSQLYTDNVYRVQTFDKAFTLTIVCYHLNLMVILEATPIENHGLFYFLFFKQALGGGTLGRGAGTGGEEHVARRC</sequence>
<organism evidence="1 2">
    <name type="scientific">Rosa chinensis</name>
    <name type="common">China rose</name>
    <dbReference type="NCBI Taxonomy" id="74649"/>
    <lineage>
        <taxon>Eukaryota</taxon>
        <taxon>Viridiplantae</taxon>
        <taxon>Streptophyta</taxon>
        <taxon>Embryophyta</taxon>
        <taxon>Tracheophyta</taxon>
        <taxon>Spermatophyta</taxon>
        <taxon>Magnoliopsida</taxon>
        <taxon>eudicotyledons</taxon>
        <taxon>Gunneridae</taxon>
        <taxon>Pentapetalae</taxon>
        <taxon>rosids</taxon>
        <taxon>fabids</taxon>
        <taxon>Rosales</taxon>
        <taxon>Rosaceae</taxon>
        <taxon>Rosoideae</taxon>
        <taxon>Rosoideae incertae sedis</taxon>
        <taxon>Rosa</taxon>
    </lineage>
</organism>
<comment type="caution">
    <text evidence="1">The sequence shown here is derived from an EMBL/GenBank/DDBJ whole genome shotgun (WGS) entry which is preliminary data.</text>
</comment>
<evidence type="ECO:0000313" key="1">
    <source>
        <dbReference type="EMBL" id="PRQ56680.1"/>
    </source>
</evidence>
<dbReference type="Proteomes" id="UP000238479">
    <property type="component" value="Chromosome 1"/>
</dbReference>
<dbReference type="AlphaFoldDB" id="A0A2P6SDD2"/>
<dbReference type="EMBL" id="PDCK01000039">
    <property type="protein sequence ID" value="PRQ56680.1"/>
    <property type="molecule type" value="Genomic_DNA"/>
</dbReference>
<reference evidence="1 2" key="1">
    <citation type="journal article" date="2018" name="Nat. Genet.">
        <title>The Rosa genome provides new insights in the design of modern roses.</title>
        <authorList>
            <person name="Bendahmane M."/>
        </authorList>
    </citation>
    <scope>NUCLEOTIDE SEQUENCE [LARGE SCALE GENOMIC DNA]</scope>
    <source>
        <strain evidence="2">cv. Old Blush</strain>
    </source>
</reference>
<gene>
    <name evidence="1" type="ORF">RchiOBHm_Chr1g0339971</name>
</gene>
<name>A0A2P6SDD2_ROSCH</name>
<protein>
    <submittedName>
        <fullName evidence="1">Uncharacterized protein</fullName>
    </submittedName>
</protein>
<dbReference type="Gramene" id="PRQ56680">
    <property type="protein sequence ID" value="PRQ56680"/>
    <property type="gene ID" value="RchiOBHm_Chr1g0339971"/>
</dbReference>
<proteinExistence type="predicted"/>
<keyword evidence="2" id="KW-1185">Reference proteome</keyword>